<evidence type="ECO:0000313" key="2">
    <source>
        <dbReference type="Proteomes" id="UP000198749"/>
    </source>
</evidence>
<dbReference type="STRING" id="355243.SAMN03080615_01156"/>
<dbReference type="AlphaFoldDB" id="A0A1H9F0P0"/>
<gene>
    <name evidence="1" type="ORF">SAMN03080615_01156</name>
</gene>
<name>A0A1H9F0P0_9GAMM</name>
<dbReference type="OrthoDB" id="7000272at2"/>
<sequence length="548" mass="59971">MNNNSRLKSLPLTRTSLKPLTVAISLATVLCVPEALAYKIDTGNPDIRLRWDNTFKYSAAFRVEDKSDSLLADVNYDDGDRNFDKGLISNRLDWLTELDARYKDYGVRVSGAAWYDSVYNQSNDNDSPFTNNATSVKNNKFTDETRDVHGRKAELLDAFVYGNFDLGDMRSNLRLGRHSLVYGETLFFGANGIADAQGPIDLIKLLSVPSTQFKEVLRPVNQLSGTLQISPELSLGGYYQFGWEETRLPGVGSYLSNIDWAGPGTESLIAGPGVVWNHISDVEPDDSGQGGLKLRIAPEESDFEYGLYYARYHAKTPSGFYFDPVGGTIRTVYGQDIDTFGASATTSIGQLNIAAEASMRTNAPLNSDPQISVGQTADNDNNILYAVGKTAHANLSGIYVLQPSSLWDGGALLGELAWNRVVSVDKNPNALDPNSTRDAWAMRMIFSPAYFQVLPGLDVEVPVGLGYNFAGRSGAVANMNGGASYGGDFSLGVNGTYQNTWKLGASYVRFLGDEFSFVTPQNNPAPALSFKQTRADRDFVSLYIQRSF</sequence>
<dbReference type="RefSeq" id="WP_091355149.1">
    <property type="nucleotide sequence ID" value="NZ_AP025284.1"/>
</dbReference>
<dbReference type="Proteomes" id="UP000198749">
    <property type="component" value="Unassembled WGS sequence"/>
</dbReference>
<reference evidence="2" key="1">
    <citation type="submission" date="2016-10" db="EMBL/GenBank/DDBJ databases">
        <authorList>
            <person name="Varghese N."/>
            <person name="Submissions S."/>
        </authorList>
    </citation>
    <scope>NUCLEOTIDE SEQUENCE [LARGE SCALE GENOMIC DNA]</scope>
    <source>
        <strain evidence="2">DSM 18887</strain>
    </source>
</reference>
<dbReference type="Pfam" id="PF06980">
    <property type="entry name" value="DUF1302"/>
    <property type="match status" value="1"/>
</dbReference>
<dbReference type="EMBL" id="FOGB01000002">
    <property type="protein sequence ID" value="SEQ31023.1"/>
    <property type="molecule type" value="Genomic_DNA"/>
</dbReference>
<evidence type="ECO:0000313" key="1">
    <source>
        <dbReference type="EMBL" id="SEQ31023.1"/>
    </source>
</evidence>
<proteinExistence type="predicted"/>
<evidence type="ECO:0008006" key="3">
    <source>
        <dbReference type="Google" id="ProtNLM"/>
    </source>
</evidence>
<dbReference type="InterPro" id="IPR010727">
    <property type="entry name" value="DUF1302"/>
</dbReference>
<protein>
    <recommendedName>
        <fullName evidence="3">DUF1302 domain-containing protein</fullName>
    </recommendedName>
</protein>
<accession>A0A1H9F0P0</accession>
<organism evidence="1 2">
    <name type="scientific">Amphritea atlantica</name>
    <dbReference type="NCBI Taxonomy" id="355243"/>
    <lineage>
        <taxon>Bacteria</taxon>
        <taxon>Pseudomonadati</taxon>
        <taxon>Pseudomonadota</taxon>
        <taxon>Gammaproteobacteria</taxon>
        <taxon>Oceanospirillales</taxon>
        <taxon>Oceanospirillaceae</taxon>
        <taxon>Amphritea</taxon>
    </lineage>
</organism>
<keyword evidence="2" id="KW-1185">Reference proteome</keyword>